<reference evidence="7 8" key="1">
    <citation type="submission" date="2018-05" db="EMBL/GenBank/DDBJ databases">
        <title>Genomic Encyclopedia of Type Strains, Phase IV (KMG-IV): sequencing the most valuable type-strain genomes for metagenomic binning, comparative biology and taxonomic classification.</title>
        <authorList>
            <person name="Goeker M."/>
        </authorList>
    </citation>
    <scope>NUCLEOTIDE SEQUENCE [LARGE SCALE GENOMIC DNA]</scope>
    <source>
        <strain evidence="7 8">DSM 566</strain>
    </source>
</reference>
<keyword evidence="8" id="KW-1185">Reference proteome</keyword>
<dbReference type="GO" id="GO:0016740">
    <property type="term" value="F:transferase activity"/>
    <property type="evidence" value="ECO:0007669"/>
    <property type="project" value="UniProtKB-KW"/>
</dbReference>
<dbReference type="Gene3D" id="1.10.246.130">
    <property type="match status" value="1"/>
</dbReference>
<evidence type="ECO:0000313" key="8">
    <source>
        <dbReference type="Proteomes" id="UP000247811"/>
    </source>
</evidence>
<dbReference type="Proteomes" id="UP000247811">
    <property type="component" value="Unassembled WGS sequence"/>
</dbReference>
<evidence type="ECO:0000256" key="3">
    <source>
        <dbReference type="ARBA" id="ARBA00022801"/>
    </source>
</evidence>
<keyword evidence="2 7" id="KW-0808">Transferase</keyword>
<feature type="region of interest" description="Disordered" evidence="5">
    <location>
        <begin position="414"/>
        <end position="439"/>
    </location>
</feature>
<evidence type="ECO:0000313" key="7">
    <source>
        <dbReference type="EMBL" id="PXW95025.1"/>
    </source>
</evidence>
<feature type="compositionally biased region" description="Low complexity" evidence="5">
    <location>
        <begin position="30"/>
        <end position="44"/>
    </location>
</feature>
<dbReference type="InterPro" id="IPR029055">
    <property type="entry name" value="Ntn_hydrolases_N"/>
</dbReference>
<evidence type="ECO:0000256" key="4">
    <source>
        <dbReference type="ARBA" id="ARBA00023145"/>
    </source>
</evidence>
<dbReference type="Gene3D" id="3.60.20.40">
    <property type="match status" value="1"/>
</dbReference>
<organism evidence="7 8">
    <name type="scientific">Sphaerotilus hippei</name>
    <dbReference type="NCBI Taxonomy" id="744406"/>
    <lineage>
        <taxon>Bacteria</taxon>
        <taxon>Pseudomonadati</taxon>
        <taxon>Pseudomonadota</taxon>
        <taxon>Betaproteobacteria</taxon>
        <taxon>Burkholderiales</taxon>
        <taxon>Sphaerotilaceae</taxon>
        <taxon>Sphaerotilus</taxon>
    </lineage>
</organism>
<sequence length="634" mass="67183">MPHDTPFPGRYRPLALALLLGLAACTASPPVATPARTHAPAPTSADPPGSDPRQPEIATDQRLGSGRQPAAERRFRNQAVAAAHPLAAEAGLRMLRDGGSAVDAAVAVQAMLGLVEPQSSGIGGGGFLLVHDPRDPHAPPVAWDGRETAPAAADARQFLGPEGEPIGFDQAVASGRAVGTPGVLAMLEAAHREHGRLPWARLFEPAIRQARAGFPVGARLAAQIAGDARLRADAGARALFFHPDGRPLQAGEPLHNPDYAAVLEAVARDGAQALHQGRIGRAIVAAVQQPADRAGRLEAADLLGYRPVRREALCLDWRRWRLCGMPPPSSGMLTIGQILGLLEQVRPPSPADLEDGLPGVESLHAYGEAARLAFADRDRYIADPAFARAPGGDWTTLWRPDYLRQRARLIGPRSMGRALPGQPAPAPLALADDRSPEVPATSHLSVVDRHGMAVAMTTTIEAQFGSRRLVNSGQGLAGGFLLNNELTDFSFVPEVDGRPVANRIEPGKRPRSSMAPTLVYERRPDGRRGPLVASLGSPGGAVIIHYVARTLLGQLAWGLSPQQAIELPHAGSLNGPTLLERGQWPRATVQALRERGHEVREVDLPSGLHSLTRHHDGGWIGGADARREGVVVGD</sequence>
<name>A0A318H125_9BURK</name>
<dbReference type="InterPro" id="IPR051792">
    <property type="entry name" value="GGT_bact"/>
</dbReference>
<dbReference type="PANTHER" id="PTHR43199:SF1">
    <property type="entry name" value="GLUTATHIONE HYDROLASE PROENZYME"/>
    <property type="match status" value="1"/>
</dbReference>
<keyword evidence="3" id="KW-0378">Hydrolase</keyword>
<dbReference type="PANTHER" id="PTHR43199">
    <property type="entry name" value="GLUTATHIONE HYDROLASE"/>
    <property type="match status" value="1"/>
</dbReference>
<gene>
    <name evidence="7" type="ORF">C7444_111109</name>
</gene>
<dbReference type="GO" id="GO:0016787">
    <property type="term" value="F:hydrolase activity"/>
    <property type="evidence" value="ECO:0007669"/>
    <property type="project" value="UniProtKB-KW"/>
</dbReference>
<proteinExistence type="inferred from homology"/>
<dbReference type="EMBL" id="QJJS01000011">
    <property type="protein sequence ID" value="PXW95025.1"/>
    <property type="molecule type" value="Genomic_DNA"/>
</dbReference>
<evidence type="ECO:0000256" key="6">
    <source>
        <dbReference type="SAM" id="SignalP"/>
    </source>
</evidence>
<evidence type="ECO:0000256" key="1">
    <source>
        <dbReference type="ARBA" id="ARBA00009381"/>
    </source>
</evidence>
<evidence type="ECO:0000256" key="2">
    <source>
        <dbReference type="ARBA" id="ARBA00022679"/>
    </source>
</evidence>
<feature type="region of interest" description="Disordered" evidence="5">
    <location>
        <begin position="30"/>
        <end position="72"/>
    </location>
</feature>
<protein>
    <submittedName>
        <fullName evidence="7">Gamma-glutamyltransferase 1</fullName>
    </submittedName>
</protein>
<dbReference type="OrthoDB" id="5297205at2"/>
<keyword evidence="6" id="KW-0732">Signal</keyword>
<dbReference type="SUPFAM" id="SSF56235">
    <property type="entry name" value="N-terminal nucleophile aminohydrolases (Ntn hydrolases)"/>
    <property type="match status" value="1"/>
</dbReference>
<comment type="caution">
    <text evidence="7">The sequence shown here is derived from an EMBL/GenBank/DDBJ whole genome shotgun (WGS) entry which is preliminary data.</text>
</comment>
<dbReference type="Pfam" id="PF01019">
    <property type="entry name" value="G_glu_transpept"/>
    <property type="match status" value="1"/>
</dbReference>
<dbReference type="RefSeq" id="WP_110401261.1">
    <property type="nucleotide sequence ID" value="NZ_QJJS01000011.1"/>
</dbReference>
<evidence type="ECO:0000256" key="5">
    <source>
        <dbReference type="SAM" id="MobiDB-lite"/>
    </source>
</evidence>
<dbReference type="InterPro" id="IPR043137">
    <property type="entry name" value="GGT_ssub_C"/>
</dbReference>
<feature type="chain" id="PRO_5016456713" evidence="6">
    <location>
        <begin position="33"/>
        <end position="634"/>
    </location>
</feature>
<dbReference type="PRINTS" id="PR01210">
    <property type="entry name" value="GGTRANSPTASE"/>
</dbReference>
<dbReference type="AlphaFoldDB" id="A0A318H125"/>
<accession>A0A318H125</accession>
<dbReference type="InterPro" id="IPR043138">
    <property type="entry name" value="GGT_lsub"/>
</dbReference>
<keyword evidence="4" id="KW-0865">Zymogen</keyword>
<feature type="signal peptide" evidence="6">
    <location>
        <begin position="1"/>
        <end position="32"/>
    </location>
</feature>
<comment type="similarity">
    <text evidence="1">Belongs to the gamma-glutamyltransferase family.</text>
</comment>